<dbReference type="PANTHER" id="PTHR22504:SF0">
    <property type="entry name" value="REPRESSOR OF RNA POLYMERASE III TRANSCRIPTION MAF1 HOMOLOG"/>
    <property type="match status" value="1"/>
</dbReference>
<keyword evidence="1" id="KW-0678">Repressor</keyword>
<dbReference type="EMBL" id="QEAP01000083">
    <property type="protein sequence ID" value="TPX75375.1"/>
    <property type="molecule type" value="Genomic_DNA"/>
</dbReference>
<dbReference type="STRING" id="246404.A0A507FIA7"/>
<protein>
    <recommendedName>
        <fullName evidence="1">Repressor of RNA polymerase III transcription MAF1</fullName>
    </recommendedName>
</protein>
<dbReference type="PANTHER" id="PTHR22504">
    <property type="entry name" value="REPRESSOR OF RNA POLYMERASE III TRANSCRIPTION MAF1"/>
    <property type="match status" value="1"/>
</dbReference>
<gene>
    <name evidence="2" type="ORF">CcCBS67573_g03349</name>
</gene>
<comment type="function">
    <text evidence="1">Mediator of diverse signals that repress RNA polymerase III transcription. Inhibits the de novo assembly of TFIIIB onto DNA.</text>
</comment>
<evidence type="ECO:0000313" key="2">
    <source>
        <dbReference type="EMBL" id="TPX75375.1"/>
    </source>
</evidence>
<dbReference type="GO" id="GO:0005634">
    <property type="term" value="C:nucleus"/>
    <property type="evidence" value="ECO:0007669"/>
    <property type="project" value="UniProtKB-SubCell"/>
</dbReference>
<dbReference type="Pfam" id="PF09174">
    <property type="entry name" value="Maf1"/>
    <property type="match status" value="1"/>
</dbReference>
<name>A0A507FIA7_9FUNG</name>
<comment type="subcellular location">
    <subcellularLocation>
        <location evidence="1">Nucleus</location>
    </subcellularLocation>
</comment>
<dbReference type="AlphaFoldDB" id="A0A507FIA7"/>
<reference evidence="2 3" key="1">
    <citation type="journal article" date="2019" name="Sci. Rep.">
        <title>Comparative genomics of chytrid fungi reveal insights into the obligate biotrophic and pathogenic lifestyle of Synchytrium endobioticum.</title>
        <authorList>
            <person name="van de Vossenberg B.T.L.H."/>
            <person name="Warris S."/>
            <person name="Nguyen H.D.T."/>
            <person name="van Gent-Pelzer M.P.E."/>
            <person name="Joly D.L."/>
            <person name="van de Geest H.C."/>
            <person name="Bonants P.J.M."/>
            <person name="Smith D.S."/>
            <person name="Levesque C.A."/>
            <person name="van der Lee T.A.J."/>
        </authorList>
    </citation>
    <scope>NUCLEOTIDE SEQUENCE [LARGE SCALE GENOMIC DNA]</scope>
    <source>
        <strain evidence="2 3">CBS 675.73</strain>
    </source>
</reference>
<sequence length="278" mass="31197">MKYLEYSVLEEVNSALSCVDTCETRVFARLDAYSCKNTNDDKKLKHHIDEKYTSDAFHADADMLVLMPIGSPTLPGSFASASSSFQMGGGMGNFTLGPPAGLGVSPSSPYGPLAQVTSRKTLFYLLATLNSAFPDYDFSDVKPELFMKVPMLKIVQESVKSTLFGMGLEGLTHNISDRLWEAIDEVIQLVDCDIYSFNPDPEMEPDSEEGNLWSFYYFFFNKKLKRVVFFTARAVSYMAPIQPEEMTTDIYGDTSDQPMFDSEMGLSYEQYTMESMEV</sequence>
<dbReference type="OrthoDB" id="277029at2759"/>
<keyword evidence="1" id="KW-0805">Transcription regulation</keyword>
<dbReference type="PIRSF" id="PIRSF037240">
    <property type="entry name" value="RNA_polIII_Trep_MAF1"/>
    <property type="match status" value="1"/>
</dbReference>
<dbReference type="GO" id="GO:0016480">
    <property type="term" value="P:negative regulation of transcription by RNA polymerase III"/>
    <property type="evidence" value="ECO:0007669"/>
    <property type="project" value="UniProtKB-UniRule"/>
</dbReference>
<accession>A0A507FIA7</accession>
<evidence type="ECO:0000256" key="1">
    <source>
        <dbReference type="PIRNR" id="PIRNR037240"/>
    </source>
</evidence>
<keyword evidence="1" id="KW-0804">Transcription</keyword>
<proteinExistence type="inferred from homology"/>
<dbReference type="InterPro" id="IPR038564">
    <property type="entry name" value="Maf1_sf"/>
</dbReference>
<dbReference type="InterPro" id="IPR015257">
    <property type="entry name" value="Maf1"/>
</dbReference>
<evidence type="ECO:0000313" key="3">
    <source>
        <dbReference type="Proteomes" id="UP000320333"/>
    </source>
</evidence>
<keyword evidence="3" id="KW-1185">Reference proteome</keyword>
<comment type="caution">
    <text evidence="2">The sequence shown here is derived from an EMBL/GenBank/DDBJ whole genome shotgun (WGS) entry which is preliminary data.</text>
</comment>
<comment type="similarity">
    <text evidence="1">Belongs to the MAF1 family.</text>
</comment>
<dbReference type="Proteomes" id="UP000320333">
    <property type="component" value="Unassembled WGS sequence"/>
</dbReference>
<keyword evidence="1" id="KW-0539">Nucleus</keyword>
<dbReference type="GO" id="GO:0000994">
    <property type="term" value="F:RNA polymerase III core binding"/>
    <property type="evidence" value="ECO:0007669"/>
    <property type="project" value="TreeGrafter"/>
</dbReference>
<dbReference type="Gene3D" id="3.40.1000.50">
    <property type="entry name" value="Repressor of RNA polymerase III transcription Maf1"/>
    <property type="match status" value="2"/>
</dbReference>
<organism evidence="2 3">
    <name type="scientific">Chytriomyces confervae</name>
    <dbReference type="NCBI Taxonomy" id="246404"/>
    <lineage>
        <taxon>Eukaryota</taxon>
        <taxon>Fungi</taxon>
        <taxon>Fungi incertae sedis</taxon>
        <taxon>Chytridiomycota</taxon>
        <taxon>Chytridiomycota incertae sedis</taxon>
        <taxon>Chytridiomycetes</taxon>
        <taxon>Chytridiales</taxon>
        <taxon>Chytriomycetaceae</taxon>
        <taxon>Chytriomyces</taxon>
    </lineage>
</organism>